<accession>U7D2E4</accession>
<dbReference type="Proteomes" id="UP000017148">
    <property type="component" value="Unassembled WGS sequence"/>
</dbReference>
<proteinExistence type="predicted"/>
<dbReference type="AlphaFoldDB" id="U7D2E4"/>
<reference evidence="1 2" key="1">
    <citation type="journal article" date="2013" name="Environ. Microbiol.">
        <title>Genome analysis of Chitinivibrio alkaliphilus gen. nov., sp. nov., a novel extremely haloalkaliphilic anaerobic chitinolytic bacterium from the candidate phylum Termite Group 3.</title>
        <authorList>
            <person name="Sorokin D.Y."/>
            <person name="Gumerov V.M."/>
            <person name="Rakitin A.L."/>
            <person name="Beletsky A.V."/>
            <person name="Damste J.S."/>
            <person name="Muyzer G."/>
            <person name="Mardanov A.V."/>
            <person name="Ravin N.V."/>
        </authorList>
    </citation>
    <scope>NUCLEOTIDE SEQUENCE [LARGE SCALE GENOMIC DNA]</scope>
    <source>
        <strain evidence="1 2">ACht1</strain>
    </source>
</reference>
<comment type="caution">
    <text evidence="1">The sequence shown here is derived from an EMBL/GenBank/DDBJ whole genome shotgun (WGS) entry which is preliminary data.</text>
</comment>
<sequence>MTQSHAIYVRPLVPAEDAAAVAALAKRAFPPRNQSLLA</sequence>
<evidence type="ECO:0000313" key="2">
    <source>
        <dbReference type="Proteomes" id="UP000017148"/>
    </source>
</evidence>
<evidence type="ECO:0000313" key="1">
    <source>
        <dbReference type="EMBL" id="ERP30674.1"/>
    </source>
</evidence>
<gene>
    <name evidence="1" type="ORF">CALK_2523</name>
</gene>
<dbReference type="EMBL" id="ASJR01000049">
    <property type="protein sequence ID" value="ERP30674.1"/>
    <property type="molecule type" value="Genomic_DNA"/>
</dbReference>
<name>U7D2E4_9BACT</name>
<protein>
    <submittedName>
        <fullName evidence="1">Uncharacterized protein</fullName>
    </submittedName>
</protein>
<dbReference type="STRING" id="1313304.CALK_2523"/>
<organism evidence="1 2">
    <name type="scientific">Chitinivibrio alkaliphilus ACht1</name>
    <dbReference type="NCBI Taxonomy" id="1313304"/>
    <lineage>
        <taxon>Bacteria</taxon>
        <taxon>Pseudomonadati</taxon>
        <taxon>Fibrobacterota</taxon>
        <taxon>Chitinivibrionia</taxon>
        <taxon>Chitinivibrionales</taxon>
        <taxon>Chitinivibrionaceae</taxon>
        <taxon>Chitinivibrio</taxon>
    </lineage>
</organism>
<keyword evidence="2" id="KW-1185">Reference proteome</keyword>